<feature type="domain" description="PTC1-like winged helix-turn-helix" evidence="2">
    <location>
        <begin position="279"/>
        <end position="360"/>
    </location>
</feature>
<sequence>MWGPQVKCYSKRNEPTTVGLKRSALGRQMLSTTYFSHAPPCNGGFEIGAFYEIDHEKLPPKSPIQLKAIRVVKVCETTTLDVTVSFPSNRSLRHYFASQSDERGPELDERFVMSSNHAGKILRRSIPRPQLEGERHLERFWLVTPGSYNLRNPRMSPSSEPGAEDVKSSQKAMSSCLLTLKHSGAPGWGIRRKVKYIGRHRDHLPSSKEEDEVVDCKEVKEDEEKVLSGSGRKRKRPPETSHDRKEAKEPGRLLSGVQEEEGKKRCREGSRVKAGYKERWSRERYQAAELKLLDIMREKGAALGRPILRQLLREEARKHIGDTGLLDHLLKHMAGKVVSQGKERFRRRHNAEGAMEYWLEPAELVEMRRMAGVMDTYWVPPPGWKLGDATSPCPCSAKCQAQLDELRGELMRNLKSRFVTWFS</sequence>
<gene>
    <name evidence="4" type="primary">LOC109722137</name>
</gene>
<name>A0A6P5GAF8_ANACO</name>
<feature type="compositionally biased region" description="Polar residues" evidence="1">
    <location>
        <begin position="150"/>
        <end position="159"/>
    </location>
</feature>
<keyword evidence="3" id="KW-1185">Reference proteome</keyword>
<dbReference type="GO" id="GO:0007131">
    <property type="term" value="P:reciprocal meiotic recombination"/>
    <property type="evidence" value="ECO:0007669"/>
    <property type="project" value="InterPro"/>
</dbReference>
<dbReference type="RefSeq" id="XP_020105611.1">
    <property type="nucleotide sequence ID" value="XM_020250022.1"/>
</dbReference>
<dbReference type="GeneID" id="109722137"/>
<accession>A0A6P5GAF8</accession>
<dbReference type="Pfam" id="PF25874">
    <property type="entry name" value="WHD_plant_repro"/>
    <property type="match status" value="1"/>
</dbReference>
<dbReference type="PANTHER" id="PTHR46740:SF2">
    <property type="entry name" value="PROTEIN DYAD"/>
    <property type="match status" value="1"/>
</dbReference>
<dbReference type="GO" id="GO:0051177">
    <property type="term" value="P:meiotic sister chromatid cohesion"/>
    <property type="evidence" value="ECO:0007669"/>
    <property type="project" value="InterPro"/>
</dbReference>
<reference evidence="3" key="1">
    <citation type="journal article" date="2015" name="Nat. Genet.">
        <title>The pineapple genome and the evolution of CAM photosynthesis.</title>
        <authorList>
            <person name="Ming R."/>
            <person name="VanBuren R."/>
            <person name="Wai C.M."/>
            <person name="Tang H."/>
            <person name="Schatz M.C."/>
            <person name="Bowers J.E."/>
            <person name="Lyons E."/>
            <person name="Wang M.L."/>
            <person name="Chen J."/>
            <person name="Biggers E."/>
            <person name="Zhang J."/>
            <person name="Huang L."/>
            <person name="Zhang L."/>
            <person name="Miao W."/>
            <person name="Zhang J."/>
            <person name="Ye Z."/>
            <person name="Miao C."/>
            <person name="Lin Z."/>
            <person name="Wang H."/>
            <person name="Zhou H."/>
            <person name="Yim W.C."/>
            <person name="Priest H.D."/>
            <person name="Zheng C."/>
            <person name="Woodhouse M."/>
            <person name="Edger P.P."/>
            <person name="Guyot R."/>
            <person name="Guo H.B."/>
            <person name="Guo H."/>
            <person name="Zheng G."/>
            <person name="Singh R."/>
            <person name="Sharma A."/>
            <person name="Min X."/>
            <person name="Zheng Y."/>
            <person name="Lee H."/>
            <person name="Gurtowski J."/>
            <person name="Sedlazeck F.J."/>
            <person name="Harkess A."/>
            <person name="McKain M.R."/>
            <person name="Liao Z."/>
            <person name="Fang J."/>
            <person name="Liu J."/>
            <person name="Zhang X."/>
            <person name="Zhang Q."/>
            <person name="Hu W."/>
            <person name="Qin Y."/>
            <person name="Wang K."/>
            <person name="Chen L.Y."/>
            <person name="Shirley N."/>
            <person name="Lin Y.R."/>
            <person name="Liu L.Y."/>
            <person name="Hernandez A.G."/>
            <person name="Wright C.L."/>
            <person name="Bulone V."/>
            <person name="Tuskan G.A."/>
            <person name="Heath K."/>
            <person name="Zee F."/>
            <person name="Moore P.H."/>
            <person name="Sunkar R."/>
            <person name="Leebens-Mack J.H."/>
            <person name="Mockler T."/>
            <person name="Bennetzen J.L."/>
            <person name="Freeling M."/>
            <person name="Sankoff D."/>
            <person name="Paterson A.H."/>
            <person name="Zhu X."/>
            <person name="Yang X."/>
            <person name="Smith J.A."/>
            <person name="Cushman J.C."/>
            <person name="Paull R.E."/>
            <person name="Yu Q."/>
        </authorList>
    </citation>
    <scope>NUCLEOTIDE SEQUENCE [LARGE SCALE GENOMIC DNA]</scope>
    <source>
        <strain evidence="3">cv. F153</strain>
    </source>
</reference>
<reference evidence="4" key="2">
    <citation type="submission" date="2025-08" db="UniProtKB">
        <authorList>
            <consortium name="RefSeq"/>
        </authorList>
    </citation>
    <scope>IDENTIFICATION</scope>
    <source>
        <tissue evidence="4">Leaf</tissue>
    </source>
</reference>
<organism evidence="3 4">
    <name type="scientific">Ananas comosus</name>
    <name type="common">Pineapple</name>
    <name type="synonym">Ananas ananas</name>
    <dbReference type="NCBI Taxonomy" id="4615"/>
    <lineage>
        <taxon>Eukaryota</taxon>
        <taxon>Viridiplantae</taxon>
        <taxon>Streptophyta</taxon>
        <taxon>Embryophyta</taxon>
        <taxon>Tracheophyta</taxon>
        <taxon>Spermatophyta</taxon>
        <taxon>Magnoliopsida</taxon>
        <taxon>Liliopsida</taxon>
        <taxon>Poales</taxon>
        <taxon>Bromeliaceae</taxon>
        <taxon>Bromelioideae</taxon>
        <taxon>Ananas</taxon>
    </lineage>
</organism>
<evidence type="ECO:0000313" key="4">
    <source>
        <dbReference type="RefSeq" id="XP_020105611.1"/>
    </source>
</evidence>
<proteinExistence type="predicted"/>
<evidence type="ECO:0000256" key="1">
    <source>
        <dbReference type="SAM" id="MobiDB-lite"/>
    </source>
</evidence>
<dbReference type="AlphaFoldDB" id="A0A6P5GAF8"/>
<protein>
    <submittedName>
        <fullName evidence="4">Protein DYAD-like</fullName>
    </submittedName>
</protein>
<evidence type="ECO:0000259" key="2">
    <source>
        <dbReference type="Pfam" id="PF25874"/>
    </source>
</evidence>
<feature type="region of interest" description="Disordered" evidence="1">
    <location>
        <begin position="203"/>
        <end position="266"/>
    </location>
</feature>
<dbReference type="InterPro" id="IPR059080">
    <property type="entry name" value="WHD_PTC1"/>
</dbReference>
<dbReference type="InterPro" id="IPR044221">
    <property type="entry name" value="DYAD/AMEIOTIC1"/>
</dbReference>
<feature type="compositionally biased region" description="Basic and acidic residues" evidence="1">
    <location>
        <begin position="237"/>
        <end position="251"/>
    </location>
</feature>
<evidence type="ECO:0000313" key="3">
    <source>
        <dbReference type="Proteomes" id="UP000515123"/>
    </source>
</evidence>
<dbReference type="PANTHER" id="PTHR46740">
    <property type="entry name" value="PROTEIN DYAD"/>
    <property type="match status" value="1"/>
</dbReference>
<dbReference type="OrthoDB" id="515863at2759"/>
<feature type="region of interest" description="Disordered" evidence="1">
    <location>
        <begin position="150"/>
        <end position="170"/>
    </location>
</feature>
<dbReference type="Proteomes" id="UP000515123">
    <property type="component" value="Linkage group 16"/>
</dbReference>
<feature type="compositionally biased region" description="Basic and acidic residues" evidence="1">
    <location>
        <begin position="203"/>
        <end position="226"/>
    </location>
</feature>